<dbReference type="Proteomes" id="UP001163046">
    <property type="component" value="Unassembled WGS sequence"/>
</dbReference>
<dbReference type="EMBL" id="MU827782">
    <property type="protein sequence ID" value="KAJ7336709.1"/>
    <property type="molecule type" value="Genomic_DNA"/>
</dbReference>
<keyword evidence="2" id="KW-1185">Reference proteome</keyword>
<gene>
    <name evidence="1" type="ORF">OS493_011931</name>
</gene>
<evidence type="ECO:0000313" key="2">
    <source>
        <dbReference type="Proteomes" id="UP001163046"/>
    </source>
</evidence>
<organism evidence="1 2">
    <name type="scientific">Desmophyllum pertusum</name>
    <dbReference type="NCBI Taxonomy" id="174260"/>
    <lineage>
        <taxon>Eukaryota</taxon>
        <taxon>Metazoa</taxon>
        <taxon>Cnidaria</taxon>
        <taxon>Anthozoa</taxon>
        <taxon>Hexacorallia</taxon>
        <taxon>Scleractinia</taxon>
        <taxon>Caryophylliina</taxon>
        <taxon>Caryophylliidae</taxon>
        <taxon>Desmophyllum</taxon>
    </lineage>
</organism>
<name>A0A9W9YE56_9CNID</name>
<comment type="caution">
    <text evidence="1">The sequence shown here is derived from an EMBL/GenBank/DDBJ whole genome shotgun (WGS) entry which is preliminary data.</text>
</comment>
<sequence>MPLPRFNQITVRIPSCRCFCGRTVKETLVQVRSGILDSKGKTVSEEDCPSVRYLQKNRRSTTRIITRLGQGLPEALHSLTWEWISPAPYSLKPLVVQQNR</sequence>
<reference evidence="1" key="1">
    <citation type="submission" date="2023-01" db="EMBL/GenBank/DDBJ databases">
        <title>Genome assembly of the deep-sea coral Lophelia pertusa.</title>
        <authorList>
            <person name="Herrera S."/>
            <person name="Cordes E."/>
        </authorList>
    </citation>
    <scope>NUCLEOTIDE SEQUENCE</scope>
    <source>
        <strain evidence="1">USNM1676648</strain>
        <tissue evidence="1">Polyp</tissue>
    </source>
</reference>
<protein>
    <submittedName>
        <fullName evidence="1">Uncharacterized protein</fullName>
    </submittedName>
</protein>
<dbReference type="AlphaFoldDB" id="A0A9W9YE56"/>
<evidence type="ECO:0000313" key="1">
    <source>
        <dbReference type="EMBL" id="KAJ7336709.1"/>
    </source>
</evidence>
<accession>A0A9W9YE56</accession>
<proteinExistence type="predicted"/>